<sequence length="381" mass="42394">MPLGQFVHMIQLLARPHSTSSSSPDDVHPLHPALDDILLTGNWCTYKYQERLLPSVVAVASSHAHASSGADLEASIMLFVLERYALLREEDQSESGERACDSLDDKKRWLSGIEKREVQIQILLHLLKLSLPGKCPCIPARPVPMRSSHAQKRRRAAQRQSSGGDDDGGGDRAEATPRSILEDRLEGLMDRLVLWQMALPDAEASVDGTKTVRDWTQAFCDDVVQPAFAQKLPEQYKLLRRKLFRIPQWTSSSEDEGDSDGREQPQTVRAESPPLPESHVKSTRNLVPSRSRSLSVSLEQEADMRRAEPRTRKVLQREVSMSKVFKGRRRSGSNAPPAKVEAEATMTTIASSSAQPQARGPIVLVEGTPQKPKAKARSKRH</sequence>
<reference evidence="3" key="1">
    <citation type="submission" date="2022-01" db="EMBL/GenBank/DDBJ databases">
        <title>Comparative genomics reveals a dynamic genome evolution in the ectomycorrhizal milk-cap (Lactarius) mushrooms.</title>
        <authorList>
            <consortium name="DOE Joint Genome Institute"/>
            <person name="Lebreton A."/>
            <person name="Tang N."/>
            <person name="Kuo A."/>
            <person name="LaButti K."/>
            <person name="Drula E."/>
            <person name="Barry K."/>
            <person name="Clum A."/>
            <person name="Lipzen A."/>
            <person name="Mousain D."/>
            <person name="Ng V."/>
            <person name="Wang R."/>
            <person name="Wang X."/>
            <person name="Dai Y."/>
            <person name="Henrissat B."/>
            <person name="Grigoriev I.V."/>
            <person name="Guerin-Laguette A."/>
            <person name="Yu F."/>
            <person name="Martin F.M."/>
        </authorList>
    </citation>
    <scope>NUCLEOTIDE SEQUENCE</scope>
    <source>
        <strain evidence="3">QP</strain>
    </source>
</reference>
<name>A0AAD4LDY6_9AGAM</name>
<protein>
    <recommendedName>
        <fullName evidence="2">DNA replication regulator Sld3 C-terminal domain-containing protein</fullName>
    </recommendedName>
</protein>
<feature type="compositionally biased region" description="Basic and acidic residues" evidence="1">
    <location>
        <begin position="302"/>
        <end position="311"/>
    </location>
</feature>
<feature type="compositionally biased region" description="Polar residues" evidence="1">
    <location>
        <begin position="345"/>
        <end position="356"/>
    </location>
</feature>
<evidence type="ECO:0000313" key="4">
    <source>
        <dbReference type="Proteomes" id="UP001201163"/>
    </source>
</evidence>
<feature type="compositionally biased region" description="Basic residues" evidence="1">
    <location>
        <begin position="372"/>
        <end position="381"/>
    </location>
</feature>
<dbReference type="InterPro" id="IPR013948">
    <property type="entry name" value="DNA_replication_reg_Sld3_C"/>
</dbReference>
<feature type="region of interest" description="Disordered" evidence="1">
    <location>
        <begin position="140"/>
        <end position="179"/>
    </location>
</feature>
<dbReference type="Gene3D" id="1.20.58.2130">
    <property type="match status" value="1"/>
</dbReference>
<keyword evidence="4" id="KW-1185">Reference proteome</keyword>
<dbReference type="Proteomes" id="UP001201163">
    <property type="component" value="Unassembled WGS sequence"/>
</dbReference>
<evidence type="ECO:0000256" key="1">
    <source>
        <dbReference type="SAM" id="MobiDB-lite"/>
    </source>
</evidence>
<feature type="compositionally biased region" description="Basic and acidic residues" evidence="1">
    <location>
        <begin position="169"/>
        <end position="179"/>
    </location>
</feature>
<gene>
    <name evidence="3" type="ORF">EDB92DRAFT_1110133</name>
</gene>
<comment type="caution">
    <text evidence="3">The sequence shown here is derived from an EMBL/GenBank/DDBJ whole genome shotgun (WGS) entry which is preliminary data.</text>
</comment>
<feature type="compositionally biased region" description="Low complexity" evidence="1">
    <location>
        <begin position="286"/>
        <end position="298"/>
    </location>
</feature>
<feature type="domain" description="DNA replication regulator Sld3 C-terminal" evidence="2">
    <location>
        <begin position="90"/>
        <end position="352"/>
    </location>
</feature>
<evidence type="ECO:0000313" key="3">
    <source>
        <dbReference type="EMBL" id="KAH8987587.1"/>
    </source>
</evidence>
<proteinExistence type="predicted"/>
<dbReference type="AlphaFoldDB" id="A0AAD4LDY6"/>
<feature type="region of interest" description="Disordered" evidence="1">
    <location>
        <begin position="250"/>
        <end position="381"/>
    </location>
</feature>
<evidence type="ECO:0000259" key="2">
    <source>
        <dbReference type="Pfam" id="PF08639"/>
    </source>
</evidence>
<accession>A0AAD4LDY6</accession>
<dbReference type="EMBL" id="JAKELL010000046">
    <property type="protein sequence ID" value="KAH8987587.1"/>
    <property type="molecule type" value="Genomic_DNA"/>
</dbReference>
<organism evidence="3 4">
    <name type="scientific">Lactarius akahatsu</name>
    <dbReference type="NCBI Taxonomy" id="416441"/>
    <lineage>
        <taxon>Eukaryota</taxon>
        <taxon>Fungi</taxon>
        <taxon>Dikarya</taxon>
        <taxon>Basidiomycota</taxon>
        <taxon>Agaricomycotina</taxon>
        <taxon>Agaricomycetes</taxon>
        <taxon>Russulales</taxon>
        <taxon>Russulaceae</taxon>
        <taxon>Lactarius</taxon>
    </lineage>
</organism>
<dbReference type="Pfam" id="PF08639">
    <property type="entry name" value="Sld3_STD"/>
    <property type="match status" value="1"/>
</dbReference>